<comment type="caution">
    <text evidence="9">The sequence shown here is derived from an EMBL/GenBank/DDBJ whole genome shotgun (WGS) entry which is preliminary data.</text>
</comment>
<keyword evidence="3 7" id="KW-1133">Transmembrane helix</keyword>
<feature type="region of interest" description="Disordered" evidence="6">
    <location>
        <begin position="1"/>
        <end position="39"/>
    </location>
</feature>
<keyword evidence="2 7" id="KW-0812">Transmembrane</keyword>
<feature type="domain" description="ABC transmembrane type-1" evidence="8">
    <location>
        <begin position="68"/>
        <end position="358"/>
    </location>
</feature>
<evidence type="ECO:0000256" key="6">
    <source>
        <dbReference type="SAM" id="MobiDB-lite"/>
    </source>
</evidence>
<sequence length="478" mass="53692">MASKRSGKGSANPEAFSLTVEPKTSGERKGGGDKHGPASTWQGFRRKVCLLLPFLWPKGSTRLQLLVLLCLSLMGLERFLNVLVPIYNKKIVNELSEKEAWEALAFSVCIYVLLKFLQGSGAGMSGCVSNLRSFVWTRVQQHTSLEVQVRLFSHLHGLSLRWHLSRHTGDVLRSVDRGTASVNNLLLYIVFSIVPTIADIIIAIIYFVTYFNVWFGLIILICMLLYLTLTIIITEWRTKYRRQMNDQDNIAKSRAVDSLLNFETVKYYNSEKYEANCFKEAILKYQACEWKTNASLALLNEVQNVIIGAGLLAGSLLCAHLVTVETFKVGDYVLFSTYIIQLYTPLNWFGTYYRMIQSSFIDMEKMFDLLMEDQEVKGTAVTKYECPVKDEVNAGDLQLQEGKVEFQNVSFSYVEGASAAARPDCFRIKVFLSFCQTGPRGFPPLPGRRKAVSPHLSGTMSSSVLPLASHWLGVGSGQ</sequence>
<feature type="compositionally biased region" description="Basic and acidic residues" evidence="6">
    <location>
        <begin position="24"/>
        <end position="36"/>
    </location>
</feature>
<evidence type="ECO:0000256" key="3">
    <source>
        <dbReference type="ARBA" id="ARBA00022989"/>
    </source>
</evidence>
<dbReference type="AlphaFoldDB" id="A0ABD1J152"/>
<keyword evidence="4 7" id="KW-0472">Membrane</keyword>
<dbReference type="InterPro" id="IPR039421">
    <property type="entry name" value="Type_1_exporter"/>
</dbReference>
<name>A0ABD1J152_9TELE</name>
<organism evidence="9 10">
    <name type="scientific">Coilia grayii</name>
    <name type="common">Gray's grenadier anchovy</name>
    <dbReference type="NCBI Taxonomy" id="363190"/>
    <lineage>
        <taxon>Eukaryota</taxon>
        <taxon>Metazoa</taxon>
        <taxon>Chordata</taxon>
        <taxon>Craniata</taxon>
        <taxon>Vertebrata</taxon>
        <taxon>Euteleostomi</taxon>
        <taxon>Actinopterygii</taxon>
        <taxon>Neopterygii</taxon>
        <taxon>Teleostei</taxon>
        <taxon>Clupei</taxon>
        <taxon>Clupeiformes</taxon>
        <taxon>Clupeoidei</taxon>
        <taxon>Engraulidae</taxon>
        <taxon>Coilinae</taxon>
        <taxon>Coilia</taxon>
    </lineage>
</organism>
<evidence type="ECO:0000256" key="7">
    <source>
        <dbReference type="SAM" id="Phobius"/>
    </source>
</evidence>
<evidence type="ECO:0000256" key="1">
    <source>
        <dbReference type="ARBA" id="ARBA00004141"/>
    </source>
</evidence>
<dbReference type="SUPFAM" id="SSF90123">
    <property type="entry name" value="ABC transporter transmembrane region"/>
    <property type="match status" value="1"/>
</dbReference>
<dbReference type="PANTHER" id="PTHR24221">
    <property type="entry name" value="ATP-BINDING CASSETTE SUB-FAMILY B"/>
    <property type="match status" value="1"/>
</dbReference>
<feature type="transmembrane region" description="Helical" evidence="7">
    <location>
        <begin position="214"/>
        <end position="234"/>
    </location>
</feature>
<evidence type="ECO:0000259" key="8">
    <source>
        <dbReference type="PROSITE" id="PS50929"/>
    </source>
</evidence>
<feature type="transmembrane region" description="Helical" evidence="7">
    <location>
        <begin position="335"/>
        <end position="356"/>
    </location>
</feature>
<dbReference type="InterPro" id="IPR036640">
    <property type="entry name" value="ABC1_TM_sf"/>
</dbReference>
<dbReference type="EMBL" id="JBHFQA010000020">
    <property type="protein sequence ID" value="KAL2080930.1"/>
    <property type="molecule type" value="Genomic_DNA"/>
</dbReference>
<proteinExistence type="inferred from homology"/>
<feature type="transmembrane region" description="Helical" evidence="7">
    <location>
        <begin position="185"/>
        <end position="208"/>
    </location>
</feature>
<evidence type="ECO:0000256" key="4">
    <source>
        <dbReference type="ARBA" id="ARBA00023136"/>
    </source>
</evidence>
<evidence type="ECO:0000256" key="5">
    <source>
        <dbReference type="ARBA" id="ARBA00024363"/>
    </source>
</evidence>
<gene>
    <name evidence="9" type="ORF">ACEWY4_022783</name>
</gene>
<comment type="similarity">
    <text evidence="5">Belongs to the ABC transporter superfamily. ABCB family. Heavy Metal importer (TC 3.A.1.210) subfamily.</text>
</comment>
<evidence type="ECO:0000313" key="9">
    <source>
        <dbReference type="EMBL" id="KAL2080930.1"/>
    </source>
</evidence>
<dbReference type="Proteomes" id="UP001591681">
    <property type="component" value="Unassembled WGS sequence"/>
</dbReference>
<evidence type="ECO:0000256" key="2">
    <source>
        <dbReference type="ARBA" id="ARBA00022692"/>
    </source>
</evidence>
<evidence type="ECO:0000313" key="10">
    <source>
        <dbReference type="Proteomes" id="UP001591681"/>
    </source>
</evidence>
<dbReference type="FunFam" id="1.20.1560.10:FF:000022">
    <property type="entry name" value="ATP-binding cassette sub-family B member 6, mitochondrial"/>
    <property type="match status" value="1"/>
</dbReference>
<dbReference type="CDD" id="cd18581">
    <property type="entry name" value="ABC_6TM_ABCB6"/>
    <property type="match status" value="1"/>
</dbReference>
<dbReference type="GO" id="GO:0016020">
    <property type="term" value="C:membrane"/>
    <property type="evidence" value="ECO:0007669"/>
    <property type="project" value="UniProtKB-SubCell"/>
</dbReference>
<protein>
    <recommendedName>
        <fullName evidence="8">ABC transmembrane type-1 domain-containing protein</fullName>
    </recommendedName>
</protein>
<accession>A0ABD1J152</accession>
<dbReference type="InterPro" id="IPR011527">
    <property type="entry name" value="ABC1_TM_dom"/>
</dbReference>
<reference evidence="9 10" key="1">
    <citation type="submission" date="2024-09" db="EMBL/GenBank/DDBJ databases">
        <title>A chromosome-level genome assembly of Gray's grenadier anchovy, Coilia grayii.</title>
        <authorList>
            <person name="Fu Z."/>
        </authorList>
    </citation>
    <scope>NUCLEOTIDE SEQUENCE [LARGE SCALE GENOMIC DNA]</scope>
    <source>
        <strain evidence="9">G4</strain>
        <tissue evidence="9">Muscle</tissue>
    </source>
</reference>
<keyword evidence="10" id="KW-1185">Reference proteome</keyword>
<comment type="subcellular location">
    <subcellularLocation>
        <location evidence="1">Membrane</location>
        <topology evidence="1">Multi-pass membrane protein</topology>
    </subcellularLocation>
</comment>
<dbReference type="Pfam" id="PF00664">
    <property type="entry name" value="ABC_membrane"/>
    <property type="match status" value="1"/>
</dbReference>
<dbReference type="PANTHER" id="PTHR24221:SF654">
    <property type="entry name" value="ATP-BINDING CASSETTE SUB-FAMILY B MEMBER 6"/>
    <property type="match status" value="1"/>
</dbReference>
<dbReference type="PROSITE" id="PS50929">
    <property type="entry name" value="ABC_TM1F"/>
    <property type="match status" value="1"/>
</dbReference>
<feature type="transmembrane region" description="Helical" evidence="7">
    <location>
        <begin position="305"/>
        <end position="323"/>
    </location>
</feature>
<dbReference type="Gene3D" id="1.20.1560.10">
    <property type="entry name" value="ABC transporter type 1, transmembrane domain"/>
    <property type="match status" value="1"/>
</dbReference>